<dbReference type="GO" id="GO:0016887">
    <property type="term" value="F:ATP hydrolysis activity"/>
    <property type="evidence" value="ECO:0007669"/>
    <property type="project" value="InterPro"/>
</dbReference>
<keyword evidence="2" id="KW-0813">Transport</keyword>
<keyword evidence="5 7" id="KW-0067">ATP-binding</keyword>
<comment type="similarity">
    <text evidence="1">Belongs to the ABC transporter superfamily.</text>
</comment>
<gene>
    <name evidence="7" type="ORF">HMH01_05685</name>
</gene>
<dbReference type="RefSeq" id="WP_171323290.1">
    <property type="nucleotide sequence ID" value="NZ_JABFBC010000001.1"/>
</dbReference>
<evidence type="ECO:0000256" key="3">
    <source>
        <dbReference type="ARBA" id="ARBA00022458"/>
    </source>
</evidence>
<evidence type="ECO:0000313" key="7">
    <source>
        <dbReference type="EMBL" id="NNU79926.1"/>
    </source>
</evidence>
<feature type="domain" description="ABC transporter" evidence="6">
    <location>
        <begin position="19"/>
        <end position="249"/>
    </location>
</feature>
<evidence type="ECO:0000256" key="1">
    <source>
        <dbReference type="ARBA" id="ARBA00005417"/>
    </source>
</evidence>
<proteinExistence type="inferred from homology"/>
<name>A0A849L0X0_9RHOB</name>
<organism evidence="7 8">
    <name type="scientific">Halovulum dunhuangense</name>
    <dbReference type="NCBI Taxonomy" id="1505036"/>
    <lineage>
        <taxon>Bacteria</taxon>
        <taxon>Pseudomonadati</taxon>
        <taxon>Pseudomonadota</taxon>
        <taxon>Alphaproteobacteria</taxon>
        <taxon>Rhodobacterales</taxon>
        <taxon>Paracoccaceae</taxon>
        <taxon>Halovulum</taxon>
    </lineage>
</organism>
<keyword evidence="4" id="KW-0547">Nucleotide-binding</keyword>
<dbReference type="SUPFAM" id="SSF52540">
    <property type="entry name" value="P-loop containing nucleoside triphosphate hydrolases"/>
    <property type="match status" value="1"/>
</dbReference>
<dbReference type="Proteomes" id="UP000572377">
    <property type="component" value="Unassembled WGS sequence"/>
</dbReference>
<dbReference type="InterPro" id="IPR050763">
    <property type="entry name" value="ABC_transporter_ATP-binding"/>
</dbReference>
<reference evidence="7 8" key="1">
    <citation type="submission" date="2020-05" db="EMBL/GenBank/DDBJ databases">
        <title>Gimesia benthica sp. nov., a novel planctomycete isolated from a deep-sea water sample of the Northwest Indian Ocean.</title>
        <authorList>
            <person name="Wang J."/>
            <person name="Ruan C."/>
            <person name="Song L."/>
            <person name="Zhu Y."/>
            <person name="Li A."/>
            <person name="Zheng X."/>
            <person name="Wang L."/>
            <person name="Lu Z."/>
            <person name="Huang Y."/>
            <person name="Du W."/>
            <person name="Zhou Y."/>
            <person name="Huang L."/>
            <person name="Dai X."/>
        </authorList>
    </citation>
    <scope>NUCLEOTIDE SEQUENCE [LARGE SCALE GENOMIC DNA]</scope>
    <source>
        <strain evidence="7 8">YYQ-30</strain>
    </source>
</reference>
<dbReference type="InterPro" id="IPR027417">
    <property type="entry name" value="P-loop_NTPase"/>
</dbReference>
<dbReference type="PROSITE" id="PS00211">
    <property type="entry name" value="ABC_TRANSPORTER_1"/>
    <property type="match status" value="1"/>
</dbReference>
<sequence>MPNEPSAGTARPGDGAPVVRVEGVVRRYGRTLALDGVSLTIGAGEMFALLGPNGAGKTTLISILCTLLAPDGGTATICGHDVTRSPRKARETLGVVFQEPSLDGKLTVEENLDFHGRMYRMPRAQRRARIAEMLELVELSDMRGRIVRSLSPGMKRRLEIARALIHDSRVLILDEPTVGLDPQSRDRIWAYLAEARIRRGMTIIVTTHYIEEVEGCDRICIIDRGKVLALDTPDALRAAHGREVLRVHATDAAAAARLRAVLPQAIEGAAGEIRVVGAERSLMMRLLDAHGADIRDLSVERPTLNSVFLSLTGRDLRDGQKPAPRRAA</sequence>
<dbReference type="InterPro" id="IPR017871">
    <property type="entry name" value="ABC_transporter-like_CS"/>
</dbReference>
<dbReference type="EMBL" id="JABFBC010000001">
    <property type="protein sequence ID" value="NNU79926.1"/>
    <property type="molecule type" value="Genomic_DNA"/>
</dbReference>
<dbReference type="PANTHER" id="PTHR42711:SF5">
    <property type="entry name" value="ABC TRANSPORTER ATP-BINDING PROTEIN NATA"/>
    <property type="match status" value="1"/>
</dbReference>
<comment type="caution">
    <text evidence="7">The sequence shown here is derived from an EMBL/GenBank/DDBJ whole genome shotgun (WGS) entry which is preliminary data.</text>
</comment>
<accession>A0A849L0X0</accession>
<dbReference type="AlphaFoldDB" id="A0A849L0X0"/>
<dbReference type="SMART" id="SM00382">
    <property type="entry name" value="AAA"/>
    <property type="match status" value="1"/>
</dbReference>
<evidence type="ECO:0000256" key="5">
    <source>
        <dbReference type="ARBA" id="ARBA00022840"/>
    </source>
</evidence>
<evidence type="ECO:0000256" key="2">
    <source>
        <dbReference type="ARBA" id="ARBA00022448"/>
    </source>
</evidence>
<keyword evidence="8" id="KW-1185">Reference proteome</keyword>
<protein>
    <submittedName>
        <fullName evidence="7">ABC transporter ATP-binding protein</fullName>
    </submittedName>
</protein>
<dbReference type="InterPro" id="IPR003439">
    <property type="entry name" value="ABC_transporter-like_ATP-bd"/>
</dbReference>
<dbReference type="PROSITE" id="PS50893">
    <property type="entry name" value="ABC_TRANSPORTER_2"/>
    <property type="match status" value="1"/>
</dbReference>
<evidence type="ECO:0000256" key="4">
    <source>
        <dbReference type="ARBA" id="ARBA00022741"/>
    </source>
</evidence>
<evidence type="ECO:0000259" key="6">
    <source>
        <dbReference type="PROSITE" id="PS50893"/>
    </source>
</evidence>
<dbReference type="PANTHER" id="PTHR42711">
    <property type="entry name" value="ABC TRANSPORTER ATP-BINDING PROTEIN"/>
    <property type="match status" value="1"/>
</dbReference>
<dbReference type="Pfam" id="PF00005">
    <property type="entry name" value="ABC_tran"/>
    <property type="match status" value="1"/>
</dbReference>
<dbReference type="GO" id="GO:0005524">
    <property type="term" value="F:ATP binding"/>
    <property type="evidence" value="ECO:0007669"/>
    <property type="project" value="UniProtKB-KW"/>
</dbReference>
<evidence type="ECO:0000313" key="8">
    <source>
        <dbReference type="Proteomes" id="UP000572377"/>
    </source>
</evidence>
<dbReference type="InterPro" id="IPR003593">
    <property type="entry name" value="AAA+_ATPase"/>
</dbReference>
<keyword evidence="3" id="KW-0536">Nodulation</keyword>
<dbReference type="Gene3D" id="3.40.50.300">
    <property type="entry name" value="P-loop containing nucleotide triphosphate hydrolases"/>
    <property type="match status" value="1"/>
</dbReference>